<comment type="caution">
    <text evidence="1">The sequence shown here is derived from an EMBL/GenBank/DDBJ whole genome shotgun (WGS) entry which is preliminary data.</text>
</comment>
<evidence type="ECO:0000313" key="2">
    <source>
        <dbReference type="Proteomes" id="UP000321798"/>
    </source>
</evidence>
<dbReference type="Proteomes" id="UP000321798">
    <property type="component" value="Unassembled WGS sequence"/>
</dbReference>
<accession>A0A512PCG6</accession>
<sequence length="322" mass="34307">MSDTVADWSDRTEIDQFGPWVLPVRTPEDVPPLFRPHGVDLAESLLVLKVPRPITRRDVQPGMDLYDRLLVVDPRGLTVLSRRHGAPGAYDVSVVPHPQITAVQNSTDLLDGLFVLHGAGSQTAPAPTGWGASPAGSGSALTVPYNGSQSDVLDGLAAVLRELAFLGWLPPAPADASVHRMPAYALGRDDVGLVSALQDLQEREPGLPAPVLQPRTRAPRTGWASLLDAWRPVTVHACVLLAGPRELHVLHRRSWCTTGSKPVQSLVHTVLPTGRTALVERPHPALRGVRVVSLVSGATSLDLVLPDGSAVLAALRGVPRDA</sequence>
<dbReference type="OrthoDB" id="4826692at2"/>
<gene>
    <name evidence="1" type="ORF">CSO01_15270</name>
</gene>
<reference evidence="1 2" key="1">
    <citation type="submission" date="2019-07" db="EMBL/GenBank/DDBJ databases">
        <title>Whole genome shotgun sequence of Cellulomonas soli NBRC 109434.</title>
        <authorList>
            <person name="Hosoyama A."/>
            <person name="Uohara A."/>
            <person name="Ohji S."/>
            <person name="Ichikawa N."/>
        </authorList>
    </citation>
    <scope>NUCLEOTIDE SEQUENCE [LARGE SCALE GENOMIC DNA]</scope>
    <source>
        <strain evidence="1 2">NBRC 109434</strain>
    </source>
</reference>
<proteinExistence type="predicted"/>
<evidence type="ECO:0000313" key="1">
    <source>
        <dbReference type="EMBL" id="GEP68812.1"/>
    </source>
</evidence>
<keyword evidence="2" id="KW-1185">Reference proteome</keyword>
<dbReference type="AlphaFoldDB" id="A0A512PCG6"/>
<dbReference type="EMBL" id="BKAL01000004">
    <property type="protein sequence ID" value="GEP68812.1"/>
    <property type="molecule type" value="Genomic_DNA"/>
</dbReference>
<dbReference type="RefSeq" id="WP_146952583.1">
    <property type="nucleotide sequence ID" value="NZ_BAABBJ010000003.1"/>
</dbReference>
<protein>
    <submittedName>
        <fullName evidence="1">Uncharacterized protein</fullName>
    </submittedName>
</protein>
<name>A0A512PCG6_9CELL</name>
<organism evidence="1 2">
    <name type="scientific">Cellulomonas soli</name>
    <dbReference type="NCBI Taxonomy" id="931535"/>
    <lineage>
        <taxon>Bacteria</taxon>
        <taxon>Bacillati</taxon>
        <taxon>Actinomycetota</taxon>
        <taxon>Actinomycetes</taxon>
        <taxon>Micrococcales</taxon>
        <taxon>Cellulomonadaceae</taxon>
        <taxon>Cellulomonas</taxon>
    </lineage>
</organism>